<dbReference type="Proteomes" id="UP000887565">
    <property type="component" value="Unplaced"/>
</dbReference>
<sequence>MWGLIYKTNTFPLANLKINFKKFELALWMVFKCINNRCALNAKGIYEQLPHEKLWPCIGAVKSQEKQSVVRCENFYKH</sequence>
<dbReference type="WBParaSite" id="nRc.2.0.1.t01699-RA">
    <property type="protein sequence ID" value="nRc.2.0.1.t01699-RA"/>
    <property type="gene ID" value="nRc.2.0.1.g01699"/>
</dbReference>
<keyword evidence="1" id="KW-1185">Reference proteome</keyword>
<evidence type="ECO:0000313" key="1">
    <source>
        <dbReference type="Proteomes" id="UP000887565"/>
    </source>
</evidence>
<accession>A0A915HJS7</accession>
<name>A0A915HJS7_ROMCU</name>
<reference evidence="2" key="1">
    <citation type="submission" date="2022-11" db="UniProtKB">
        <authorList>
            <consortium name="WormBaseParasite"/>
        </authorList>
    </citation>
    <scope>IDENTIFICATION</scope>
</reference>
<dbReference type="AlphaFoldDB" id="A0A915HJS7"/>
<proteinExistence type="predicted"/>
<protein>
    <submittedName>
        <fullName evidence="2">Uncharacterized protein</fullName>
    </submittedName>
</protein>
<organism evidence="1 2">
    <name type="scientific">Romanomermis culicivorax</name>
    <name type="common">Nematode worm</name>
    <dbReference type="NCBI Taxonomy" id="13658"/>
    <lineage>
        <taxon>Eukaryota</taxon>
        <taxon>Metazoa</taxon>
        <taxon>Ecdysozoa</taxon>
        <taxon>Nematoda</taxon>
        <taxon>Enoplea</taxon>
        <taxon>Dorylaimia</taxon>
        <taxon>Mermithida</taxon>
        <taxon>Mermithoidea</taxon>
        <taxon>Mermithidae</taxon>
        <taxon>Romanomermis</taxon>
    </lineage>
</organism>
<evidence type="ECO:0000313" key="2">
    <source>
        <dbReference type="WBParaSite" id="nRc.2.0.1.t01699-RA"/>
    </source>
</evidence>